<evidence type="ECO:0000259" key="11">
    <source>
        <dbReference type="PROSITE" id="PS52015"/>
    </source>
</evidence>
<keyword evidence="9" id="KW-0472">Membrane</keyword>
<feature type="domain" description="TonB C-terminal" evidence="11">
    <location>
        <begin position="173"/>
        <end position="266"/>
    </location>
</feature>
<comment type="subcellular location">
    <subcellularLocation>
        <location evidence="1">Cell inner membrane</location>
        <topology evidence="1">Single-pass membrane protein</topology>
        <orientation evidence="1">Periplasmic side</orientation>
    </subcellularLocation>
</comment>
<evidence type="ECO:0000256" key="6">
    <source>
        <dbReference type="ARBA" id="ARBA00022692"/>
    </source>
</evidence>
<accession>A0ABQ2JNI3</accession>
<evidence type="ECO:0000256" key="1">
    <source>
        <dbReference type="ARBA" id="ARBA00004383"/>
    </source>
</evidence>
<organism evidence="12 13">
    <name type="scientific">Novosphingobium indicum</name>
    <dbReference type="NCBI Taxonomy" id="462949"/>
    <lineage>
        <taxon>Bacteria</taxon>
        <taxon>Pseudomonadati</taxon>
        <taxon>Pseudomonadota</taxon>
        <taxon>Alphaproteobacteria</taxon>
        <taxon>Sphingomonadales</taxon>
        <taxon>Sphingomonadaceae</taxon>
        <taxon>Novosphingobium</taxon>
    </lineage>
</organism>
<dbReference type="InterPro" id="IPR037682">
    <property type="entry name" value="TonB_C"/>
</dbReference>
<dbReference type="PANTHER" id="PTHR33446">
    <property type="entry name" value="PROTEIN TONB-RELATED"/>
    <property type="match status" value="1"/>
</dbReference>
<keyword evidence="13" id="KW-1185">Reference proteome</keyword>
<dbReference type="Gene3D" id="3.30.1150.10">
    <property type="match status" value="1"/>
</dbReference>
<evidence type="ECO:0000256" key="7">
    <source>
        <dbReference type="ARBA" id="ARBA00022927"/>
    </source>
</evidence>
<dbReference type="Proteomes" id="UP000605099">
    <property type="component" value="Unassembled WGS sequence"/>
</dbReference>
<feature type="region of interest" description="Disordered" evidence="10">
    <location>
        <begin position="78"/>
        <end position="107"/>
    </location>
</feature>
<evidence type="ECO:0000313" key="13">
    <source>
        <dbReference type="Proteomes" id="UP000605099"/>
    </source>
</evidence>
<evidence type="ECO:0000256" key="9">
    <source>
        <dbReference type="ARBA" id="ARBA00023136"/>
    </source>
</evidence>
<dbReference type="PANTHER" id="PTHR33446:SF2">
    <property type="entry name" value="PROTEIN TONB"/>
    <property type="match status" value="1"/>
</dbReference>
<dbReference type="InterPro" id="IPR051045">
    <property type="entry name" value="TonB-dependent_transducer"/>
</dbReference>
<keyword evidence="3" id="KW-0813">Transport</keyword>
<reference evidence="13" key="1">
    <citation type="journal article" date="2019" name="Int. J. Syst. Evol. Microbiol.">
        <title>The Global Catalogue of Microorganisms (GCM) 10K type strain sequencing project: providing services to taxonomists for standard genome sequencing and annotation.</title>
        <authorList>
            <consortium name="The Broad Institute Genomics Platform"/>
            <consortium name="The Broad Institute Genome Sequencing Center for Infectious Disease"/>
            <person name="Wu L."/>
            <person name="Ma J."/>
        </authorList>
    </citation>
    <scope>NUCLEOTIDE SEQUENCE [LARGE SCALE GENOMIC DNA]</scope>
    <source>
        <strain evidence="13">CGMCC 1.6784</strain>
    </source>
</reference>
<feature type="compositionally biased region" description="Pro residues" evidence="10">
    <location>
        <begin position="96"/>
        <end position="106"/>
    </location>
</feature>
<sequence length="266" mass="28061">MSTARASKVPVEPVLVDVPARTHTPEQDNGSWGLSAGIALAAHAAAVVALTAAVVPTEPTDPEPVVLVELPPLAGAEEPSVAEAMPEEPRPQLETPQPPTPVPPVELPATRVPVRNAVTLPPPPPEPVRTVQAPVVKPVAPVISAPAPVRSGSANASSDLPGDDPKSRKLEADYKSLVGSYIRRNRFSPPQSRKAGISGEVKVRFVVHRNGGISDVSVARSGGEDLLDSEAVEFIQRLSPVPSFPRDLRRSEIPLAITLKFKVESK</sequence>
<evidence type="ECO:0000256" key="2">
    <source>
        <dbReference type="ARBA" id="ARBA00006555"/>
    </source>
</evidence>
<keyword evidence="5" id="KW-0997">Cell inner membrane</keyword>
<evidence type="ECO:0000256" key="3">
    <source>
        <dbReference type="ARBA" id="ARBA00022448"/>
    </source>
</evidence>
<gene>
    <name evidence="12" type="ORF">GCM10011349_18930</name>
</gene>
<evidence type="ECO:0000256" key="4">
    <source>
        <dbReference type="ARBA" id="ARBA00022475"/>
    </source>
</evidence>
<evidence type="ECO:0000256" key="10">
    <source>
        <dbReference type="SAM" id="MobiDB-lite"/>
    </source>
</evidence>
<comment type="similarity">
    <text evidence="2">Belongs to the TonB family.</text>
</comment>
<keyword evidence="8" id="KW-1133">Transmembrane helix</keyword>
<evidence type="ECO:0000313" key="12">
    <source>
        <dbReference type="EMBL" id="GGN48866.1"/>
    </source>
</evidence>
<evidence type="ECO:0000256" key="8">
    <source>
        <dbReference type="ARBA" id="ARBA00022989"/>
    </source>
</evidence>
<proteinExistence type="inferred from homology"/>
<protein>
    <recommendedName>
        <fullName evidence="11">TonB C-terminal domain-containing protein</fullName>
    </recommendedName>
</protein>
<dbReference type="RefSeq" id="WP_188819421.1">
    <property type="nucleotide sequence ID" value="NZ_BMLK01000007.1"/>
</dbReference>
<dbReference type="NCBIfam" id="TIGR01352">
    <property type="entry name" value="tonB_Cterm"/>
    <property type="match status" value="1"/>
</dbReference>
<dbReference type="PROSITE" id="PS52015">
    <property type="entry name" value="TONB_CTD"/>
    <property type="match status" value="1"/>
</dbReference>
<evidence type="ECO:0000256" key="5">
    <source>
        <dbReference type="ARBA" id="ARBA00022519"/>
    </source>
</evidence>
<keyword evidence="7" id="KW-0653">Protein transport</keyword>
<feature type="region of interest" description="Disordered" evidence="10">
    <location>
        <begin position="145"/>
        <end position="169"/>
    </location>
</feature>
<dbReference type="Pfam" id="PF03544">
    <property type="entry name" value="TonB_C"/>
    <property type="match status" value="1"/>
</dbReference>
<dbReference type="EMBL" id="BMLK01000007">
    <property type="protein sequence ID" value="GGN48866.1"/>
    <property type="molecule type" value="Genomic_DNA"/>
</dbReference>
<dbReference type="InterPro" id="IPR006260">
    <property type="entry name" value="TonB/TolA_C"/>
</dbReference>
<keyword evidence="4" id="KW-1003">Cell membrane</keyword>
<dbReference type="SUPFAM" id="SSF74653">
    <property type="entry name" value="TolA/TonB C-terminal domain"/>
    <property type="match status" value="1"/>
</dbReference>
<keyword evidence="6" id="KW-0812">Transmembrane</keyword>
<name>A0ABQ2JNI3_9SPHN</name>
<comment type="caution">
    <text evidence="12">The sequence shown here is derived from an EMBL/GenBank/DDBJ whole genome shotgun (WGS) entry which is preliminary data.</text>
</comment>